<accession>A0AAD9D1E4</accession>
<gene>
    <name evidence="1" type="ORF">BDZ83DRAFT_15508</name>
</gene>
<reference evidence="1" key="1">
    <citation type="submission" date="2021-12" db="EMBL/GenBank/DDBJ databases">
        <title>Comparative genomics, transcriptomics and evolutionary studies reveal genomic signatures of adaptation to plant cell wall in hemibiotrophic fungi.</title>
        <authorList>
            <consortium name="DOE Joint Genome Institute"/>
            <person name="Baroncelli R."/>
            <person name="Diaz J.F."/>
            <person name="Benocci T."/>
            <person name="Peng M."/>
            <person name="Battaglia E."/>
            <person name="Haridas S."/>
            <person name="Andreopoulos W."/>
            <person name="Labutti K."/>
            <person name="Pangilinan J."/>
            <person name="Floch G.L."/>
            <person name="Makela M.R."/>
            <person name="Henrissat B."/>
            <person name="Grigoriev I.V."/>
            <person name="Crouch J.A."/>
            <person name="De Vries R.P."/>
            <person name="Sukno S.A."/>
            <person name="Thon M.R."/>
        </authorList>
    </citation>
    <scope>NUCLEOTIDE SEQUENCE</scope>
    <source>
        <strain evidence="1">CBS 112980</strain>
    </source>
</reference>
<evidence type="ECO:0000313" key="1">
    <source>
        <dbReference type="EMBL" id="KAK1729716.1"/>
    </source>
</evidence>
<evidence type="ECO:0000313" key="2">
    <source>
        <dbReference type="Proteomes" id="UP001244207"/>
    </source>
</evidence>
<protein>
    <submittedName>
        <fullName evidence="1">Uncharacterized protein</fullName>
    </submittedName>
</protein>
<organism evidence="1 2">
    <name type="scientific">Glomerella acutata</name>
    <name type="common">Colletotrichum acutatum</name>
    <dbReference type="NCBI Taxonomy" id="27357"/>
    <lineage>
        <taxon>Eukaryota</taxon>
        <taxon>Fungi</taxon>
        <taxon>Dikarya</taxon>
        <taxon>Ascomycota</taxon>
        <taxon>Pezizomycotina</taxon>
        <taxon>Sordariomycetes</taxon>
        <taxon>Hypocreomycetidae</taxon>
        <taxon>Glomerellales</taxon>
        <taxon>Glomerellaceae</taxon>
        <taxon>Colletotrichum</taxon>
        <taxon>Colletotrichum acutatum species complex</taxon>
    </lineage>
</organism>
<dbReference type="GeneID" id="85385252"/>
<dbReference type="EMBL" id="JAHMHS010000010">
    <property type="protein sequence ID" value="KAK1729716.1"/>
    <property type="molecule type" value="Genomic_DNA"/>
</dbReference>
<keyword evidence="2" id="KW-1185">Reference proteome</keyword>
<sequence>MHWLPTYLEVEVAFAVNLLFWSVCNQLPLAAFLPSNSKKGRKSESAPHLQSCSPRACSTAAAPHSFYIPEIGSCLSAKIFKHLTLISPSPTSQILSSPFCASSAFAYFRAGFRPSTACLGFLFACRCHCLTYTIWHPPRVLSSLPTDTGYRLPCG</sequence>
<dbReference type="RefSeq" id="XP_060369771.1">
    <property type="nucleotide sequence ID" value="XM_060501353.1"/>
</dbReference>
<comment type="caution">
    <text evidence="1">The sequence shown here is derived from an EMBL/GenBank/DDBJ whole genome shotgun (WGS) entry which is preliminary data.</text>
</comment>
<proteinExistence type="predicted"/>
<name>A0AAD9D1E4_GLOAC</name>
<dbReference type="AlphaFoldDB" id="A0AAD9D1E4"/>
<dbReference type="Proteomes" id="UP001244207">
    <property type="component" value="Unassembled WGS sequence"/>
</dbReference>